<reference evidence="1" key="1">
    <citation type="journal article" date="2015" name="Nature">
        <title>Complex archaea that bridge the gap between prokaryotes and eukaryotes.</title>
        <authorList>
            <person name="Spang A."/>
            <person name="Saw J.H."/>
            <person name="Jorgensen S.L."/>
            <person name="Zaremba-Niedzwiedzka K."/>
            <person name="Martijn J."/>
            <person name="Lind A.E."/>
            <person name="van Eijk R."/>
            <person name="Schleper C."/>
            <person name="Guy L."/>
            <person name="Ettema T.J."/>
        </authorList>
    </citation>
    <scope>NUCLEOTIDE SEQUENCE</scope>
</reference>
<organism evidence="1">
    <name type="scientific">marine sediment metagenome</name>
    <dbReference type="NCBI Taxonomy" id="412755"/>
    <lineage>
        <taxon>unclassified sequences</taxon>
        <taxon>metagenomes</taxon>
        <taxon>ecological metagenomes</taxon>
    </lineage>
</organism>
<protein>
    <submittedName>
        <fullName evidence="1">Uncharacterized protein</fullName>
    </submittedName>
</protein>
<dbReference type="AlphaFoldDB" id="A0A0F9EDN2"/>
<dbReference type="Gene3D" id="2.40.160.20">
    <property type="match status" value="1"/>
</dbReference>
<dbReference type="InterPro" id="IPR011250">
    <property type="entry name" value="OMP/PagP_B-barrel"/>
</dbReference>
<sequence>MRRFVQFLVIISMLFTAIPAFAQELRAGVTFQSWFTRYERTVGATEISGSSLMFGPTLTMEYDNYYTSASYATTTSDYTFDAGGGESFTGKKKDLELVLGYHLGDNVSLHTGWKHDVLELESSGGPQFSGEVTTSGPALGVTGHVPVGDFGVTVVGDFTVMYLETRTELGSVSEKDNRNGYSMQLGANYRATQRFSASAGYTHQIYVADEGDDTVFSGVYFTFGFGI</sequence>
<proteinExistence type="predicted"/>
<gene>
    <name evidence="1" type="ORF">LCGC14_2438470</name>
</gene>
<name>A0A0F9EDN2_9ZZZZ</name>
<evidence type="ECO:0000313" key="1">
    <source>
        <dbReference type="EMBL" id="KKL22133.1"/>
    </source>
</evidence>
<dbReference type="EMBL" id="LAZR01037465">
    <property type="protein sequence ID" value="KKL22133.1"/>
    <property type="molecule type" value="Genomic_DNA"/>
</dbReference>
<dbReference type="SUPFAM" id="SSF56925">
    <property type="entry name" value="OMPA-like"/>
    <property type="match status" value="1"/>
</dbReference>
<comment type="caution">
    <text evidence="1">The sequence shown here is derived from an EMBL/GenBank/DDBJ whole genome shotgun (WGS) entry which is preliminary data.</text>
</comment>
<accession>A0A0F9EDN2</accession>